<accession>B9JXI0</accession>
<dbReference type="Proteomes" id="UP000001596">
    <property type="component" value="Chromosome 1"/>
</dbReference>
<dbReference type="RefSeq" id="WP_015916378.1">
    <property type="nucleotide sequence ID" value="NC_011989.1"/>
</dbReference>
<keyword evidence="2" id="KW-1185">Reference proteome</keyword>
<protein>
    <submittedName>
        <fullName evidence="1">Dehydrogenase</fullName>
    </submittedName>
</protein>
<reference evidence="1 2" key="1">
    <citation type="journal article" date="2009" name="J. Bacteriol.">
        <title>Genome sequences of three Agrobacterium biovars help elucidate the evolution of multichromosome genomes in bacteria.</title>
        <authorList>
            <person name="Slater S.C."/>
            <person name="Goldman B.S."/>
            <person name="Goodner B."/>
            <person name="Setubal J.C."/>
            <person name="Farrand S.K."/>
            <person name="Nester E.W."/>
            <person name="Burr T.J."/>
            <person name="Banta L."/>
            <person name="Dickerman A.W."/>
            <person name="Paulsen I."/>
            <person name="Otten L."/>
            <person name="Suen G."/>
            <person name="Welch R."/>
            <person name="Almeida N.F."/>
            <person name="Arnold F."/>
            <person name="Burton O.T."/>
            <person name="Du Z."/>
            <person name="Ewing A."/>
            <person name="Godsy E."/>
            <person name="Heisel S."/>
            <person name="Houmiel K.L."/>
            <person name="Jhaveri J."/>
            <person name="Lu J."/>
            <person name="Miller N.M."/>
            <person name="Norton S."/>
            <person name="Chen Q."/>
            <person name="Phoolcharoen W."/>
            <person name="Ohlin V."/>
            <person name="Ondrusek D."/>
            <person name="Pride N."/>
            <person name="Stricklin S.L."/>
            <person name="Sun J."/>
            <person name="Wheeler C."/>
            <person name="Wilson L."/>
            <person name="Zhu H."/>
            <person name="Wood D.W."/>
        </authorList>
    </citation>
    <scope>NUCLEOTIDE SEQUENCE [LARGE SCALE GENOMIC DNA]</scope>
    <source>
        <strain evidence="2">S4 / ATCC BAA-846</strain>
    </source>
</reference>
<dbReference type="EMBL" id="CP000633">
    <property type="protein sequence ID" value="ACM36957.1"/>
    <property type="molecule type" value="Genomic_DNA"/>
</dbReference>
<name>B9JXI0_ALLAM</name>
<organism evidence="1 2">
    <name type="scientific">Allorhizobium ampelinum (strain ATCC BAA-846 / DSM 112012 / S4)</name>
    <name type="common">Agrobacterium vitis (strain S4)</name>
    <dbReference type="NCBI Taxonomy" id="311402"/>
    <lineage>
        <taxon>Bacteria</taxon>
        <taxon>Pseudomonadati</taxon>
        <taxon>Pseudomonadota</taxon>
        <taxon>Alphaproteobacteria</taxon>
        <taxon>Hyphomicrobiales</taxon>
        <taxon>Rhizobiaceae</taxon>
        <taxon>Rhizobium/Agrobacterium group</taxon>
        <taxon>Allorhizobium</taxon>
        <taxon>Allorhizobium ampelinum</taxon>
    </lineage>
</organism>
<sequence>MCSKSGSPEADRIAHLIEWHDGDARAAIATLLDDVHHLRQQLAIASNAISLGYTRGWVPIDEVNCMRDIIGGTIPPIAMADHDATA</sequence>
<dbReference type="HOGENOM" id="CLU_2490911_0_0_5"/>
<dbReference type="KEGG" id="avi:Avi_2721"/>
<gene>
    <name evidence="1" type="ordered locus">Avi_2721</name>
</gene>
<evidence type="ECO:0000313" key="2">
    <source>
        <dbReference type="Proteomes" id="UP000001596"/>
    </source>
</evidence>
<dbReference type="AlphaFoldDB" id="B9JXI0"/>
<evidence type="ECO:0000313" key="1">
    <source>
        <dbReference type="EMBL" id="ACM36957.1"/>
    </source>
</evidence>
<proteinExistence type="predicted"/>